<dbReference type="SMART" id="SM01043">
    <property type="entry name" value="BTAD"/>
    <property type="match status" value="1"/>
</dbReference>
<feature type="DNA-binding region" description="OmpR/PhoB-type" evidence="2">
    <location>
        <begin position="1"/>
        <end position="91"/>
    </location>
</feature>
<comment type="caution">
    <text evidence="5">The sequence shown here is derived from an EMBL/GenBank/DDBJ whole genome shotgun (WGS) entry which is preliminary data.</text>
</comment>
<dbReference type="PROSITE" id="PS51755">
    <property type="entry name" value="OMPR_PHOB"/>
    <property type="match status" value="1"/>
</dbReference>
<evidence type="ECO:0000256" key="2">
    <source>
        <dbReference type="PROSITE-ProRule" id="PRU01091"/>
    </source>
</evidence>
<dbReference type="Pfam" id="PF00486">
    <property type="entry name" value="Trans_reg_C"/>
    <property type="match status" value="1"/>
</dbReference>
<dbReference type="CDD" id="cd15831">
    <property type="entry name" value="BTAD"/>
    <property type="match status" value="1"/>
</dbReference>
<evidence type="ECO:0000256" key="3">
    <source>
        <dbReference type="SAM" id="MobiDB-lite"/>
    </source>
</evidence>
<evidence type="ECO:0000256" key="1">
    <source>
        <dbReference type="ARBA" id="ARBA00023125"/>
    </source>
</evidence>
<dbReference type="Proteomes" id="UP001597097">
    <property type="component" value="Unassembled WGS sequence"/>
</dbReference>
<feature type="region of interest" description="Disordered" evidence="3">
    <location>
        <begin position="238"/>
        <end position="273"/>
    </location>
</feature>
<name>A0ABW4G4F5_9ACTN</name>
<keyword evidence="1 2" id="KW-0238">DNA-binding</keyword>
<proteinExistence type="predicted"/>
<evidence type="ECO:0000259" key="4">
    <source>
        <dbReference type="PROSITE" id="PS51755"/>
    </source>
</evidence>
<dbReference type="EMBL" id="JBHUCM010000005">
    <property type="protein sequence ID" value="MFD1536212.1"/>
    <property type="molecule type" value="Genomic_DNA"/>
</dbReference>
<keyword evidence="6" id="KW-1185">Reference proteome</keyword>
<reference evidence="6" key="1">
    <citation type="journal article" date="2019" name="Int. J. Syst. Evol. Microbiol.">
        <title>The Global Catalogue of Microorganisms (GCM) 10K type strain sequencing project: providing services to taxonomists for standard genome sequencing and annotation.</title>
        <authorList>
            <consortium name="The Broad Institute Genomics Platform"/>
            <consortium name="The Broad Institute Genome Sequencing Center for Infectious Disease"/>
            <person name="Wu L."/>
            <person name="Ma J."/>
        </authorList>
    </citation>
    <scope>NUCLEOTIDE SEQUENCE [LARGE SCALE GENOMIC DNA]</scope>
    <source>
        <strain evidence="6">CGMCC 1.15399</strain>
    </source>
</reference>
<dbReference type="InterPro" id="IPR005158">
    <property type="entry name" value="BTAD"/>
</dbReference>
<feature type="compositionally biased region" description="Pro residues" evidence="3">
    <location>
        <begin position="242"/>
        <end position="253"/>
    </location>
</feature>
<dbReference type="PANTHER" id="PTHR47691:SF3">
    <property type="entry name" value="HTH-TYPE TRANSCRIPTIONAL REGULATOR RV0890C-RELATED"/>
    <property type="match status" value="1"/>
</dbReference>
<gene>
    <name evidence="5" type="ORF">ACFSJ0_04145</name>
</gene>
<dbReference type="Pfam" id="PF03704">
    <property type="entry name" value="BTAD"/>
    <property type="match status" value="1"/>
</dbReference>
<evidence type="ECO:0000313" key="6">
    <source>
        <dbReference type="Proteomes" id="UP001597097"/>
    </source>
</evidence>
<feature type="domain" description="OmpR/PhoB-type" evidence="4">
    <location>
        <begin position="1"/>
        <end position="91"/>
    </location>
</feature>
<organism evidence="5 6">
    <name type="scientific">Nonomuraea guangzhouensis</name>
    <dbReference type="NCBI Taxonomy" id="1291555"/>
    <lineage>
        <taxon>Bacteria</taxon>
        <taxon>Bacillati</taxon>
        <taxon>Actinomycetota</taxon>
        <taxon>Actinomycetes</taxon>
        <taxon>Streptosporangiales</taxon>
        <taxon>Streptosporangiaceae</taxon>
        <taxon>Nonomuraea</taxon>
    </lineage>
</organism>
<dbReference type="InterPro" id="IPR001867">
    <property type="entry name" value="OmpR/PhoB-type_DNA-bd"/>
</dbReference>
<accession>A0ABW4G4F5</accession>
<protein>
    <submittedName>
        <fullName evidence="5">BTAD domain-containing putative transcriptional regulator</fullName>
    </submittedName>
</protein>
<dbReference type="PANTHER" id="PTHR47691">
    <property type="entry name" value="REGULATOR-RELATED"/>
    <property type="match status" value="1"/>
</dbReference>
<evidence type="ECO:0000313" key="5">
    <source>
        <dbReference type="EMBL" id="MFD1536212.1"/>
    </source>
</evidence>
<sequence>MRFGVLGPLSVWTPDGQPVQVPEAKVRALLADLLAHRGRPVSTDRLIDDLWGDRPPGNPPAALRVKVSQLRSALGDRSLVAFRPPGYLLAVSPEAVDADLFESLLARAGRSDDPLVRQALLTEALGLWRGTPYAEFGDFARAAAARLEEQRLVALEELAETRLDLGDHGALAADLAGLVAAHPLRERLRTAHLLALYRAGRQSEALAGYGQLRGLLADELGIDPAPELTALHAAILRQDPTLDPPPPPHPDPAAPLAGPPHSGQAGSVVGPPGTNLPAPLTGLVGRGVEVAEVRALLRGGRLVTLTGPGGVGKTRLALEAATETGQPFPGGVWLVELAAITPPAEPGVVAEAVAAVLGVRDDLPGSAVDRLGAALRTRATLLVLDNCEHVVEQVAELAERLLRAAPELRVLATSQESLRVPGEVLWSVPPLGPEAAAELLAARAGVGAGDDGVAEICARLDGIPLALELAATRLRALTPRQLAARLDDRFRVLATGHRGAPARQRTLRAMIDWSWELLTGGERLVLRRLAVHADGCTLEAAEAVCAEPGLDVLDLLARLVDRSLVVRAPGGRYRLLESVAAYCLERLSEADETVTVRLRHARHYADLAERAEPGLRGPEQPRWLALLDADAANLRTAIETSLRLKTTQDAVRLVNALAWYWVLRGRLGEGQRAFEAVLAVVDDAQARVWLAGLRMLAGQGRAPDLERPADIADPARRARAQWFLAFTLYGYDDPAATDAYLHSALEYFLAADDRWGTAAALSLRARRALLRGDLVALRRDGERGLELFREVGDRWGEMRAAENLGTLAEITGDYEQAAELRRDGLRIAEELGLWSEASGALSRLGRVALLTGDLDEARELHERARRLAVARSDVPLKEFAEVGLALVAGRQGRLDEADGLLRRWLRWVREVAGEPGAALILAELGFVAEQRGDAAAALEWQREGLAMARRVGDPRAIALAMEGLAGAQALGGQHEEAARLLDTAGALRASVGAPLPGAERGDVDRIAAAVRVALDLQRLPDHS</sequence>
<dbReference type="RefSeq" id="WP_219533725.1">
    <property type="nucleotide sequence ID" value="NZ_JAHKRM010000019.1"/>
</dbReference>
<dbReference type="SMART" id="SM00862">
    <property type="entry name" value="Trans_reg_C"/>
    <property type="match status" value="1"/>
</dbReference>